<evidence type="ECO:0000313" key="2">
    <source>
        <dbReference type="Proteomes" id="UP000483672"/>
    </source>
</evidence>
<name>A0A6G1MFZ1_ORBOL</name>
<protein>
    <submittedName>
        <fullName evidence="1">Uncharacterized protein</fullName>
    </submittedName>
</protein>
<organism evidence="1 2">
    <name type="scientific">Orbilia oligospora</name>
    <name type="common">Nematode-trapping fungus</name>
    <name type="synonym">Arthrobotrys oligospora</name>
    <dbReference type="NCBI Taxonomy" id="2813651"/>
    <lineage>
        <taxon>Eukaryota</taxon>
        <taxon>Fungi</taxon>
        <taxon>Dikarya</taxon>
        <taxon>Ascomycota</taxon>
        <taxon>Pezizomycotina</taxon>
        <taxon>Orbiliomycetes</taxon>
        <taxon>Orbiliales</taxon>
        <taxon>Orbiliaceae</taxon>
        <taxon>Orbilia</taxon>
    </lineage>
</organism>
<dbReference type="EMBL" id="WIPF01000002">
    <property type="protein sequence ID" value="KAF3231868.1"/>
    <property type="molecule type" value="Genomic_DNA"/>
</dbReference>
<sequence>MNSSNSKEGQTNINFQDIRRRLWLRKIGSGVAIEQLGFRTEEQKEDLRRILQKIAANDQAERAAAPVNWRRRKDENNDENENNKSGFRYISGSNSKVDLVF</sequence>
<accession>A0A6G1MFZ1</accession>
<gene>
    <name evidence="1" type="ORF">TWF191_003846</name>
</gene>
<evidence type="ECO:0000313" key="1">
    <source>
        <dbReference type="EMBL" id="KAF3231868.1"/>
    </source>
</evidence>
<comment type="caution">
    <text evidence="1">The sequence shown here is derived from an EMBL/GenBank/DDBJ whole genome shotgun (WGS) entry which is preliminary data.</text>
</comment>
<dbReference type="Proteomes" id="UP000483672">
    <property type="component" value="Unassembled WGS sequence"/>
</dbReference>
<dbReference type="AlphaFoldDB" id="A0A6G1MFZ1"/>
<proteinExistence type="predicted"/>
<reference evidence="1 2" key="1">
    <citation type="submission" date="2019-06" db="EMBL/GenBank/DDBJ databases">
        <authorList>
            <person name="Palmer J.M."/>
        </authorList>
    </citation>
    <scope>NUCLEOTIDE SEQUENCE [LARGE SCALE GENOMIC DNA]</scope>
    <source>
        <strain evidence="1 2">TWF191</strain>
    </source>
</reference>